<dbReference type="Proteomes" id="UP000256710">
    <property type="component" value="Unassembled WGS sequence"/>
</dbReference>
<dbReference type="Proteomes" id="UP000255168">
    <property type="component" value="Plasmid II"/>
</dbReference>
<dbReference type="PANTHER" id="PTHR44147">
    <property type="entry name" value="DEHYDROGENASE/REDUCTASE SDR FAMILY MEMBER 1"/>
    <property type="match status" value="1"/>
</dbReference>
<evidence type="ECO:0000313" key="5">
    <source>
        <dbReference type="Proteomes" id="UP000256710"/>
    </source>
</evidence>
<organism evidence="3 4">
    <name type="scientific">Cupriavidus neocaledonicus</name>
    <dbReference type="NCBI Taxonomy" id="1040979"/>
    <lineage>
        <taxon>Bacteria</taxon>
        <taxon>Pseudomonadati</taxon>
        <taxon>Pseudomonadota</taxon>
        <taxon>Betaproteobacteria</taxon>
        <taxon>Burkholderiales</taxon>
        <taxon>Burkholderiaceae</taxon>
        <taxon>Cupriavidus</taxon>
    </lineage>
</organism>
<evidence type="ECO:0000313" key="2">
    <source>
        <dbReference type="EMBL" id="SOZ40077.1"/>
    </source>
</evidence>
<comment type="similarity">
    <text evidence="1">Belongs to the short-chain dehydrogenases/reductases (SDR) family.</text>
</comment>
<geneLocation type="plasmid" evidence="3">
    <name>II</name>
</geneLocation>
<dbReference type="SUPFAM" id="SSF51735">
    <property type="entry name" value="NAD(P)-binding Rossmann-fold domains"/>
    <property type="match status" value="1"/>
</dbReference>
<geneLocation type="plasmid" evidence="4">
    <name>ii</name>
</geneLocation>
<reference evidence="4 5" key="1">
    <citation type="submission" date="2018-01" db="EMBL/GenBank/DDBJ databases">
        <authorList>
            <person name="Clerissi C."/>
        </authorList>
    </citation>
    <scope>NUCLEOTIDE SEQUENCE [LARGE SCALE GENOMIC DNA]</scope>
    <source>
        <strain evidence="2">Cupriavidus taiwanensis STM 6082</strain>
        <strain evidence="3">Cupriavidus taiwanensis STM 6160</strain>
        <plasmid evidence="3">II</plasmid>
        <plasmid evidence="4">ii</plasmid>
    </source>
</reference>
<name>A0A375HRP2_9BURK</name>
<dbReference type="PANTHER" id="PTHR44147:SF2">
    <property type="entry name" value="DEHYDROGENASE_REDUCTASE SDR FAMILY MEMBER 1"/>
    <property type="match status" value="1"/>
</dbReference>
<dbReference type="InterPro" id="IPR002347">
    <property type="entry name" value="SDR_fam"/>
</dbReference>
<dbReference type="PRINTS" id="PR00080">
    <property type="entry name" value="SDRFAMILY"/>
</dbReference>
<keyword evidence="3" id="KW-0614">Plasmid</keyword>
<evidence type="ECO:0000313" key="4">
    <source>
        <dbReference type="Proteomes" id="UP000255168"/>
    </source>
</evidence>
<keyword evidence="3" id="KW-0560">Oxidoreductase</keyword>
<gene>
    <name evidence="2" type="ORF">CBM2605_B70072</name>
    <name evidence="3" type="ORF">CBM2607_MP21240</name>
</gene>
<dbReference type="EMBL" id="OFTC01000046">
    <property type="protein sequence ID" value="SOZ40077.1"/>
    <property type="molecule type" value="Genomic_DNA"/>
</dbReference>
<keyword evidence="5" id="KW-1185">Reference proteome</keyword>
<proteinExistence type="inferred from homology"/>
<dbReference type="PRINTS" id="PR00081">
    <property type="entry name" value="GDHRDH"/>
</dbReference>
<dbReference type="GO" id="GO:0016491">
    <property type="term" value="F:oxidoreductase activity"/>
    <property type="evidence" value="ECO:0007669"/>
    <property type="project" value="UniProtKB-KW"/>
</dbReference>
<dbReference type="EC" id="1.1.1.-" evidence="2 3"/>
<dbReference type="EMBL" id="LT984807">
    <property type="protein sequence ID" value="SPD60582.1"/>
    <property type="molecule type" value="Genomic_DNA"/>
</dbReference>
<protein>
    <submittedName>
        <fullName evidence="2 3">Dehydrogenase/reductase SDR</fullName>
        <ecNumber evidence="2 3">1.1.1.-</ecNumber>
    </submittedName>
</protein>
<sequence>MKQAEQAIVAVVTGGSRGAGKGIALALGAAGATVYVTGRTEQEGSAPLPGTIHATAREIDALGGRGIAVACDHGDDAQVAALFRRVREEAGRLDILVNNATFLHDQLIQPGPFWHKPLEMAGILEVGLRSGYVASWHAAPVMAAQGRGLIVFTSSFGANCYMHGPAYGAQKAGIDKFAHDMAVDLRPYGVAAVSLWMGPLRTARTLRVWEEHPDKYAAFAPVAETPEFTGRIIDALYRDPALMDKSGQVLIGAEAALAYGIVDAEGVQPPSYREALGGPPAVHPAIVE</sequence>
<dbReference type="RefSeq" id="WP_026164585.1">
    <property type="nucleotide sequence ID" value="NZ_AQUR01000107.1"/>
</dbReference>
<dbReference type="AlphaFoldDB" id="A0A375HRP2"/>
<dbReference type="InterPro" id="IPR036291">
    <property type="entry name" value="NAD(P)-bd_dom_sf"/>
</dbReference>
<dbReference type="Gene3D" id="3.40.50.720">
    <property type="entry name" value="NAD(P)-binding Rossmann-like Domain"/>
    <property type="match status" value="1"/>
</dbReference>
<dbReference type="Pfam" id="PF00106">
    <property type="entry name" value="adh_short"/>
    <property type="match status" value="1"/>
</dbReference>
<evidence type="ECO:0000313" key="3">
    <source>
        <dbReference type="EMBL" id="SPD60582.1"/>
    </source>
</evidence>
<evidence type="ECO:0000256" key="1">
    <source>
        <dbReference type="RuleBase" id="RU000363"/>
    </source>
</evidence>
<accession>A0A375HRP2</accession>